<evidence type="ECO:0000313" key="2">
    <source>
        <dbReference type="EMBL" id="KAF3530996.1"/>
    </source>
</evidence>
<sequence>MRLTGCWLRNQLGRCIATERNGRSVASSDRAEWTLGRYVATELWLELGRYSDRAEHAFGRCVATLFELLSDVTCFLRRAFRKEESISKKICALENKEEHLVPSTEREPVPNPASTLHKCISPSSGNIRAPGSAVFKTPSEAQSFSIFDKKSAVQKIAPDPDLTPGRTPASGSPLGGTPVPRYEVLRVRSQRPPPSSGKKENIR</sequence>
<dbReference type="EMBL" id="QGKV02001507">
    <property type="protein sequence ID" value="KAF3530996.1"/>
    <property type="molecule type" value="Genomic_DNA"/>
</dbReference>
<accession>A0ABQ7BFQ4</accession>
<protein>
    <submittedName>
        <fullName evidence="2">Uncharacterized protein</fullName>
    </submittedName>
</protein>
<evidence type="ECO:0000256" key="1">
    <source>
        <dbReference type="SAM" id="MobiDB-lite"/>
    </source>
</evidence>
<feature type="region of interest" description="Disordered" evidence="1">
    <location>
        <begin position="102"/>
        <end position="124"/>
    </location>
</feature>
<organism evidence="2 3">
    <name type="scientific">Brassica cretica</name>
    <name type="common">Mustard</name>
    <dbReference type="NCBI Taxonomy" id="69181"/>
    <lineage>
        <taxon>Eukaryota</taxon>
        <taxon>Viridiplantae</taxon>
        <taxon>Streptophyta</taxon>
        <taxon>Embryophyta</taxon>
        <taxon>Tracheophyta</taxon>
        <taxon>Spermatophyta</taxon>
        <taxon>Magnoliopsida</taxon>
        <taxon>eudicotyledons</taxon>
        <taxon>Gunneridae</taxon>
        <taxon>Pentapetalae</taxon>
        <taxon>rosids</taxon>
        <taxon>malvids</taxon>
        <taxon>Brassicales</taxon>
        <taxon>Brassicaceae</taxon>
        <taxon>Brassiceae</taxon>
        <taxon>Brassica</taxon>
    </lineage>
</organism>
<comment type="caution">
    <text evidence="2">The sequence shown here is derived from an EMBL/GenBank/DDBJ whole genome shotgun (WGS) entry which is preliminary data.</text>
</comment>
<feature type="region of interest" description="Disordered" evidence="1">
    <location>
        <begin position="155"/>
        <end position="203"/>
    </location>
</feature>
<dbReference type="Proteomes" id="UP000266723">
    <property type="component" value="Unassembled WGS sequence"/>
</dbReference>
<gene>
    <name evidence="2" type="ORF">DY000_02040971</name>
</gene>
<proteinExistence type="predicted"/>
<reference evidence="2 3" key="1">
    <citation type="journal article" date="2020" name="BMC Genomics">
        <title>Intraspecific diversification of the crop wild relative Brassica cretica Lam. using demographic model selection.</title>
        <authorList>
            <person name="Kioukis A."/>
            <person name="Michalopoulou V.A."/>
            <person name="Briers L."/>
            <person name="Pirintsos S."/>
            <person name="Studholme D.J."/>
            <person name="Pavlidis P."/>
            <person name="Sarris P.F."/>
        </authorList>
    </citation>
    <scope>NUCLEOTIDE SEQUENCE [LARGE SCALE GENOMIC DNA]</scope>
    <source>
        <strain evidence="3">cv. PFS-1207/04</strain>
    </source>
</reference>
<keyword evidence="3" id="KW-1185">Reference proteome</keyword>
<name>A0ABQ7BFQ4_BRACR</name>
<evidence type="ECO:0000313" key="3">
    <source>
        <dbReference type="Proteomes" id="UP000266723"/>
    </source>
</evidence>